<comment type="similarity">
    <text evidence="4 17">Belongs to the glycosyltransferase 31 family.</text>
</comment>
<keyword evidence="13" id="KW-0472">Membrane</keyword>
<keyword evidence="18" id="KW-0732">Signal</keyword>
<evidence type="ECO:0000256" key="9">
    <source>
        <dbReference type="ARBA" id="ARBA00022968"/>
    </source>
</evidence>
<comment type="pathway">
    <text evidence="3">Protein modification; protein glycosylation.</text>
</comment>
<dbReference type="HOGENOM" id="CLU_036849_2_4_1"/>
<dbReference type="FunFam" id="3.90.550.50:FF:000001">
    <property type="entry name" value="Hexosyltransferase"/>
    <property type="match status" value="1"/>
</dbReference>
<keyword evidence="6" id="KW-0808">Transferase</keyword>
<evidence type="ECO:0000256" key="1">
    <source>
        <dbReference type="ARBA" id="ARBA00001946"/>
    </source>
</evidence>
<keyword evidence="5 17" id="KW-0328">Glycosyltransferase</keyword>
<gene>
    <name evidence="19" type="primary">B3GALNT1</name>
</gene>
<dbReference type="STRING" id="9258.ENSOANP00000014301"/>
<dbReference type="GO" id="GO:0008499">
    <property type="term" value="F:N-acetyl-beta-D-glucosaminide beta-(1,3)-galactosyltransferase activity"/>
    <property type="evidence" value="ECO:0000318"/>
    <property type="project" value="GO_Central"/>
</dbReference>
<protein>
    <recommendedName>
        <fullName evidence="17">Hexosyltransferase</fullName>
        <ecNumber evidence="17">2.4.1.-</ecNumber>
    </recommendedName>
</protein>
<dbReference type="InParanoid" id="F7F2E2"/>
<dbReference type="EC" id="2.4.1.-" evidence="17"/>
<keyword evidence="10" id="KW-1133">Transmembrane helix</keyword>
<evidence type="ECO:0000256" key="6">
    <source>
        <dbReference type="ARBA" id="ARBA00022679"/>
    </source>
</evidence>
<evidence type="ECO:0000256" key="18">
    <source>
        <dbReference type="SAM" id="SignalP"/>
    </source>
</evidence>
<keyword evidence="7" id="KW-0812">Transmembrane</keyword>
<evidence type="ECO:0000256" key="17">
    <source>
        <dbReference type="RuleBase" id="RU363063"/>
    </source>
</evidence>
<evidence type="ECO:0000313" key="19">
    <source>
        <dbReference type="Ensembl" id="ENSOANP00000014301.2"/>
    </source>
</evidence>
<dbReference type="eggNOG" id="KOG2287">
    <property type="taxonomic scope" value="Eukaryota"/>
</dbReference>
<dbReference type="Bgee" id="ENSOANG00000008981">
    <property type="expression patterns" value="Expressed in endometrium and 4 other cell types or tissues"/>
</dbReference>
<evidence type="ECO:0000256" key="7">
    <source>
        <dbReference type="ARBA" id="ARBA00022692"/>
    </source>
</evidence>
<accession>F7F2E2</accession>
<dbReference type="InterPro" id="IPR002659">
    <property type="entry name" value="Glyco_trans_31"/>
</dbReference>
<evidence type="ECO:0000256" key="8">
    <source>
        <dbReference type="ARBA" id="ARBA00022842"/>
    </source>
</evidence>
<evidence type="ECO:0000313" key="20">
    <source>
        <dbReference type="Proteomes" id="UP000002279"/>
    </source>
</evidence>
<evidence type="ECO:0000256" key="14">
    <source>
        <dbReference type="ARBA" id="ARBA00023180"/>
    </source>
</evidence>
<evidence type="ECO:0000256" key="5">
    <source>
        <dbReference type="ARBA" id="ARBA00022676"/>
    </source>
</evidence>
<keyword evidence="8" id="KW-0460">Magnesium</keyword>
<keyword evidence="14" id="KW-0325">Glycoprotein</keyword>
<dbReference type="GO" id="GO:0006629">
    <property type="term" value="P:lipid metabolic process"/>
    <property type="evidence" value="ECO:0007669"/>
    <property type="project" value="UniProtKB-KW"/>
</dbReference>
<dbReference type="Ensembl" id="ENSOANT00000014304.2">
    <property type="protein sequence ID" value="ENSOANP00000014301.2"/>
    <property type="gene ID" value="ENSOANG00000008981.2"/>
</dbReference>
<name>F7F2E2_ORNAN</name>
<evidence type="ECO:0000256" key="16">
    <source>
        <dbReference type="ARBA" id="ARBA00049395"/>
    </source>
</evidence>
<evidence type="ECO:0000256" key="3">
    <source>
        <dbReference type="ARBA" id="ARBA00004922"/>
    </source>
</evidence>
<evidence type="ECO:0000256" key="11">
    <source>
        <dbReference type="ARBA" id="ARBA00023034"/>
    </source>
</evidence>
<keyword evidence="9" id="KW-0735">Signal-anchor</keyword>
<dbReference type="GO" id="GO:0000139">
    <property type="term" value="C:Golgi membrane"/>
    <property type="evidence" value="ECO:0000318"/>
    <property type="project" value="GO_Central"/>
</dbReference>
<evidence type="ECO:0000256" key="4">
    <source>
        <dbReference type="ARBA" id="ARBA00008661"/>
    </source>
</evidence>
<evidence type="ECO:0000256" key="15">
    <source>
        <dbReference type="ARBA" id="ARBA00045577"/>
    </source>
</evidence>
<dbReference type="Gene3D" id="3.90.550.50">
    <property type="match status" value="1"/>
</dbReference>
<comment type="catalytic activity">
    <reaction evidence="16">
        <text>a globoside Gb3Cer (d18:1(4E)) + UDP-N-acetyl-alpha-D-galactosamine = a globoside Gb4Cer (d18:1(4E)) + UDP + H(+)</text>
        <dbReference type="Rhea" id="RHEA:22252"/>
        <dbReference type="ChEBI" id="CHEBI:15378"/>
        <dbReference type="ChEBI" id="CHEBI:18259"/>
        <dbReference type="ChEBI" id="CHEBI:18313"/>
        <dbReference type="ChEBI" id="CHEBI:58223"/>
        <dbReference type="ChEBI" id="CHEBI:67138"/>
        <dbReference type="EC" id="2.4.1.79"/>
    </reaction>
    <physiologicalReaction direction="left-to-right" evidence="16">
        <dbReference type="Rhea" id="RHEA:22253"/>
    </physiologicalReaction>
</comment>
<keyword evidence="20" id="KW-1185">Reference proteome</keyword>
<reference evidence="19 20" key="1">
    <citation type="journal article" date="2008" name="Nature">
        <title>Genome analysis of the platypus reveals unique signatures of evolution.</title>
        <authorList>
            <person name="Warren W.C."/>
            <person name="Hillier L.W."/>
            <person name="Marshall Graves J.A."/>
            <person name="Birney E."/>
            <person name="Ponting C.P."/>
            <person name="Grutzner F."/>
            <person name="Belov K."/>
            <person name="Miller W."/>
            <person name="Clarke L."/>
            <person name="Chinwalla A.T."/>
            <person name="Yang S.P."/>
            <person name="Heger A."/>
            <person name="Locke D.P."/>
            <person name="Miethke P."/>
            <person name="Waters P.D."/>
            <person name="Veyrunes F."/>
            <person name="Fulton L."/>
            <person name="Fulton B."/>
            <person name="Graves T."/>
            <person name="Wallis J."/>
            <person name="Puente X.S."/>
            <person name="Lopez-Otin C."/>
            <person name="Ordonez G.R."/>
            <person name="Eichler E.E."/>
            <person name="Chen L."/>
            <person name="Cheng Z."/>
            <person name="Deakin J.E."/>
            <person name="Alsop A."/>
            <person name="Thompson K."/>
            <person name="Kirby P."/>
            <person name="Papenfuss A.T."/>
            <person name="Wakefield M.J."/>
            <person name="Olender T."/>
            <person name="Lancet D."/>
            <person name="Huttley G.A."/>
            <person name="Smit A.F."/>
            <person name="Pask A."/>
            <person name="Temple-Smith P."/>
            <person name="Batzer M.A."/>
            <person name="Walker J.A."/>
            <person name="Konkel M.K."/>
            <person name="Harris R.S."/>
            <person name="Whittington C.M."/>
            <person name="Wong E.S."/>
            <person name="Gemmell N.J."/>
            <person name="Buschiazzo E."/>
            <person name="Vargas Jentzsch I.M."/>
            <person name="Merkel A."/>
            <person name="Schmitz J."/>
            <person name="Zemann A."/>
            <person name="Churakov G."/>
            <person name="Kriegs J.O."/>
            <person name="Brosius J."/>
            <person name="Murchison E.P."/>
            <person name="Sachidanandam R."/>
            <person name="Smith C."/>
            <person name="Hannon G.J."/>
            <person name="Tsend-Ayush E."/>
            <person name="McMillan D."/>
            <person name="Attenborough R."/>
            <person name="Rens W."/>
            <person name="Ferguson-Smith M."/>
            <person name="Lefevre C.M."/>
            <person name="Sharp J.A."/>
            <person name="Nicholas K.R."/>
            <person name="Ray D.A."/>
            <person name="Kube M."/>
            <person name="Reinhardt R."/>
            <person name="Pringle T.H."/>
            <person name="Taylor J."/>
            <person name="Jones R.C."/>
            <person name="Nixon B."/>
            <person name="Dacheux J.L."/>
            <person name="Niwa H."/>
            <person name="Sekita Y."/>
            <person name="Huang X."/>
            <person name="Stark A."/>
            <person name="Kheradpour P."/>
            <person name="Kellis M."/>
            <person name="Flicek P."/>
            <person name="Chen Y."/>
            <person name="Webber C."/>
            <person name="Hardison R."/>
            <person name="Nelson J."/>
            <person name="Hallsworth-Pepin K."/>
            <person name="Delehaunty K."/>
            <person name="Markovic C."/>
            <person name="Minx P."/>
            <person name="Feng Y."/>
            <person name="Kremitzki C."/>
            <person name="Mitreva M."/>
            <person name="Glasscock J."/>
            <person name="Wylie T."/>
            <person name="Wohldmann P."/>
            <person name="Thiru P."/>
            <person name="Nhan M.N."/>
            <person name="Pohl C.S."/>
            <person name="Smith S.M."/>
            <person name="Hou S."/>
            <person name="Nefedov M."/>
            <person name="de Jong P.J."/>
            <person name="Renfree M.B."/>
            <person name="Mardis E.R."/>
            <person name="Wilson R.K."/>
        </authorList>
    </citation>
    <scope>NUCLEOTIDE SEQUENCE [LARGE SCALE GENOMIC DNA]</scope>
    <source>
        <strain evidence="19 20">Glennie</strain>
    </source>
</reference>
<sequence length="401" mass="47019">MFLFRALFLLTCSCFLSKQILEREFENTGFLCVWWRGGGKEGVCGERKVRESSVNRIFPSFSFRISSPQIVSQCRPTRKSIMGVKFLQWTLLSLSLLSVITMWYLSFSSYSVIKNVNWMYFYEYEPVYRRELVFTFREHLTCSTQNPFLVILVTSRPSEVGARQAVRATWGEKRSWWGHEVLTFFLVGQQAQREDNMLTLSLEDESILYGDIIGQDFVDTYENLTLKTILAFRWVTEFCPNAKYIMKTDSDVFINTGNLVKFLLNTNSSENFFTGYPLINNFSYRGFYQKTYISYEEYPFKVFPPYCSGMGYVLSADLAPRIYEMMGHVKPIKFEDAYVGICLNILRVNIHIPEDTNLFFLYKISFNICKFRHLIAAHDFSANEMMRFWQELQRATTVTCP</sequence>
<dbReference type="FunCoup" id="F7F2E2">
    <property type="interactions" value="260"/>
</dbReference>
<dbReference type="OMA" id="DICKYRH"/>
<dbReference type="Pfam" id="PF01762">
    <property type="entry name" value="Galactosyl_T"/>
    <property type="match status" value="1"/>
</dbReference>
<proteinExistence type="inferred from homology"/>
<comment type="cofactor">
    <cofactor evidence="1">
        <name>Mg(2+)</name>
        <dbReference type="ChEBI" id="CHEBI:18420"/>
    </cofactor>
</comment>
<keyword evidence="12" id="KW-0443">Lipid metabolism</keyword>
<comment type="subcellular location">
    <subcellularLocation>
        <location evidence="2 17">Golgi apparatus membrane</location>
        <topology evidence="2 17">Single-pass type II membrane protein</topology>
    </subcellularLocation>
</comment>
<feature type="signal peptide" evidence="18">
    <location>
        <begin position="1"/>
        <end position="17"/>
    </location>
</feature>
<evidence type="ECO:0000256" key="12">
    <source>
        <dbReference type="ARBA" id="ARBA00023098"/>
    </source>
</evidence>
<feature type="chain" id="PRO_5028288312" description="Hexosyltransferase" evidence="18">
    <location>
        <begin position="18"/>
        <end position="401"/>
    </location>
</feature>
<dbReference type="GO" id="GO:0006493">
    <property type="term" value="P:protein O-linked glycosylation"/>
    <property type="evidence" value="ECO:0000318"/>
    <property type="project" value="GO_Central"/>
</dbReference>
<organism evidence="19 20">
    <name type="scientific">Ornithorhynchus anatinus</name>
    <name type="common">Duckbill platypus</name>
    <dbReference type="NCBI Taxonomy" id="9258"/>
    <lineage>
        <taxon>Eukaryota</taxon>
        <taxon>Metazoa</taxon>
        <taxon>Chordata</taxon>
        <taxon>Craniata</taxon>
        <taxon>Vertebrata</taxon>
        <taxon>Euteleostomi</taxon>
        <taxon>Mammalia</taxon>
        <taxon>Monotremata</taxon>
        <taxon>Ornithorhynchidae</taxon>
        <taxon>Ornithorhynchus</taxon>
    </lineage>
</organism>
<comment type="function">
    <text evidence="15">Transfers N-acetylgalactosamine onto globotriaosylceramide. Plays a critical role in preimplantation stage embryonic development.</text>
</comment>
<keyword evidence="11 17" id="KW-0333">Golgi apparatus</keyword>
<evidence type="ECO:0000256" key="10">
    <source>
        <dbReference type="ARBA" id="ARBA00022989"/>
    </source>
</evidence>
<dbReference type="PANTHER" id="PTHR11214">
    <property type="entry name" value="BETA-1,3-N-ACETYLGLUCOSAMINYLTRANSFERASE"/>
    <property type="match status" value="1"/>
</dbReference>
<dbReference type="GO" id="GO:0047273">
    <property type="term" value="F:galactosylgalactosylglucosylceramide beta-D-acetylgalactosaminyltransferase activity"/>
    <property type="evidence" value="ECO:0007669"/>
    <property type="project" value="UniProtKB-EC"/>
</dbReference>
<reference evidence="19" key="2">
    <citation type="submission" date="2025-08" db="UniProtKB">
        <authorList>
            <consortium name="Ensembl"/>
        </authorList>
    </citation>
    <scope>IDENTIFICATION</scope>
    <source>
        <strain evidence="19">Glennie</strain>
    </source>
</reference>
<evidence type="ECO:0000256" key="13">
    <source>
        <dbReference type="ARBA" id="ARBA00023136"/>
    </source>
</evidence>
<evidence type="ECO:0000256" key="2">
    <source>
        <dbReference type="ARBA" id="ARBA00004323"/>
    </source>
</evidence>
<dbReference type="PANTHER" id="PTHR11214:SF153">
    <property type="entry name" value="UDP-GALNAC:BETA-1,3-N-ACETYLGALACTOSAMINYLTRANSFERASE 1"/>
    <property type="match status" value="1"/>
</dbReference>
<reference evidence="19" key="3">
    <citation type="submission" date="2025-09" db="UniProtKB">
        <authorList>
            <consortium name="Ensembl"/>
        </authorList>
    </citation>
    <scope>IDENTIFICATION</scope>
    <source>
        <strain evidence="19">Glennie</strain>
    </source>
</reference>
<dbReference type="GeneTree" id="ENSGT00940000162252"/>
<dbReference type="Proteomes" id="UP000002279">
    <property type="component" value="Chromosome 1"/>
</dbReference>
<dbReference type="AlphaFoldDB" id="F7F2E2"/>